<name>G7QE78_9BACT</name>
<dbReference type="SUPFAM" id="SSF52402">
    <property type="entry name" value="Adenine nucleotide alpha hydrolases-like"/>
    <property type="match status" value="1"/>
</dbReference>
<accession>G7QE78</accession>
<keyword evidence="1" id="KW-0614">Plasmid</keyword>
<dbReference type="HOGENOM" id="CLU_056004_1_0_7"/>
<organism evidence="1 2">
    <name type="scientific">Solidesulfovibrio carbinoliphilus subsp. oakridgensis</name>
    <dbReference type="NCBI Taxonomy" id="694327"/>
    <lineage>
        <taxon>Bacteria</taxon>
        <taxon>Pseudomonadati</taxon>
        <taxon>Thermodesulfobacteriota</taxon>
        <taxon>Desulfovibrionia</taxon>
        <taxon>Desulfovibrionales</taxon>
        <taxon>Desulfovibrionaceae</taxon>
        <taxon>Solidesulfovibrio</taxon>
    </lineage>
</organism>
<dbReference type="AlphaFoldDB" id="G7QE78"/>
<keyword evidence="2" id="KW-1185">Reference proteome</keyword>
<evidence type="ECO:0000313" key="1">
    <source>
        <dbReference type="EMBL" id="EHJ45972.1"/>
    </source>
</evidence>
<dbReference type="Gene3D" id="3.40.50.620">
    <property type="entry name" value="HUPs"/>
    <property type="match status" value="1"/>
</dbReference>
<gene>
    <name evidence="1" type="ORF">DFW101_3688</name>
</gene>
<protein>
    <submittedName>
        <fullName evidence="1">N-acetyl sugar amidotransferase</fullName>
    </submittedName>
</protein>
<dbReference type="InterPro" id="IPR014729">
    <property type="entry name" value="Rossmann-like_a/b/a_fold"/>
</dbReference>
<dbReference type="Proteomes" id="UP000004662">
    <property type="component" value="Plasmid pFW10101"/>
</dbReference>
<dbReference type="PANTHER" id="PTHR43169">
    <property type="entry name" value="EXSB FAMILY PROTEIN"/>
    <property type="match status" value="1"/>
</dbReference>
<dbReference type="RefSeq" id="WP_009183004.1">
    <property type="nucleotide sequence ID" value="NZ_CM001369.1"/>
</dbReference>
<dbReference type="eggNOG" id="COG0037">
    <property type="taxonomic scope" value="Bacteria"/>
</dbReference>
<dbReference type="EMBL" id="CM001369">
    <property type="protein sequence ID" value="EHJ45972.1"/>
    <property type="molecule type" value="Genomic_DNA"/>
</dbReference>
<proteinExistence type="predicted"/>
<reference evidence="2" key="1">
    <citation type="journal article" date="2015" name="Genome Announc.">
        <title>High-Quality Draft Genome Sequence of Desulfovibrio carbinoliphilus FW-101-2B, an Organic Acid-Oxidizing Sulfate-Reducing Bacterium Isolated from Uranium(VI)-Contaminated Groundwater.</title>
        <authorList>
            <person name="Ramsay B.D."/>
            <person name="Hwang C."/>
            <person name="Woo H.L."/>
            <person name="Carroll S.L."/>
            <person name="Lucas S."/>
            <person name="Han J."/>
            <person name="Lapidus A.L."/>
            <person name="Cheng J.F."/>
            <person name="Goodwin L.A."/>
            <person name="Pitluck S."/>
            <person name="Peters L."/>
            <person name="Chertkov O."/>
            <person name="Held B."/>
            <person name="Detter J.C."/>
            <person name="Han C.S."/>
            <person name="Tapia R."/>
            <person name="Land M.L."/>
            <person name="Hauser L.J."/>
            <person name="Kyrpides N.C."/>
            <person name="Ivanova N.N."/>
            <person name="Mikhailova N."/>
            <person name="Pagani I."/>
            <person name="Woyke T."/>
            <person name="Arkin A.P."/>
            <person name="Dehal P."/>
            <person name="Chivian D."/>
            <person name="Criddle C.S."/>
            <person name="Wu W."/>
            <person name="Chakraborty R."/>
            <person name="Hazen T.C."/>
            <person name="Fields M.W."/>
        </authorList>
    </citation>
    <scope>NUCLEOTIDE SEQUENCE [LARGE SCALE GENOMIC DNA]</scope>
    <source>
        <strain evidence="2">FW-101-2B</strain>
    </source>
</reference>
<geneLocation type="plasmid" evidence="1 2">
    <name>pFW10101</name>
</geneLocation>
<dbReference type="GO" id="GO:0016740">
    <property type="term" value="F:transferase activity"/>
    <property type="evidence" value="ECO:0007669"/>
    <property type="project" value="UniProtKB-KW"/>
</dbReference>
<dbReference type="OrthoDB" id="5366152at2"/>
<dbReference type="InterPro" id="IPR020022">
    <property type="entry name" value="N-acetyl_sugar_amidoTrfase"/>
</dbReference>
<dbReference type="NCBIfam" id="TIGR03573">
    <property type="entry name" value="WbuX"/>
    <property type="match status" value="1"/>
</dbReference>
<evidence type="ECO:0000313" key="2">
    <source>
        <dbReference type="Proteomes" id="UP000004662"/>
    </source>
</evidence>
<dbReference type="InterPro" id="IPR052188">
    <property type="entry name" value="Ni-pincer_cofactor_biosynth"/>
</dbReference>
<dbReference type="PANTHER" id="PTHR43169:SF4">
    <property type="entry name" value="ATPASE, PP-LOOP SUPERFAMILY-RELATED"/>
    <property type="match status" value="1"/>
</dbReference>
<sequence>MQYCTRCLYPANHPYGMFFDDDGVCSGCRVDEERKNIDWTERFEALKELVAKYRSKDGSNYDCVIGASGGKDSQYIVHVAKNLLGLNPLVVTYNHQFNTAAGIRNLQRMVKEFDVDHLRFTQKPSVVRRMARAAMTMMGDFCWHCHAGITTYTIQIAVKFKIPLVLFGESGLQDMVGMFSREDMMEWTKKVRNEHGLRGFSWKDFVGFEGLTERDLLPYVYPDDAELEAVGVRGLYLSNFISWSGKRNAEFLIEKHGFETRRPSLSHNCYSNVECWHCSGAHDYLKFLKFGFGRATDHAVADIRAGRISREQGLELVRRYDGKRPGDLDVILEFLGMTEAEFVACVDDMRDPDVWERDGQGLWVQRDSVLNHASGPAVEKARLPLANAREAAYRDNQSDEPETGHVFM</sequence>